<dbReference type="EMBL" id="JAWWMZ010000002">
    <property type="protein sequence ID" value="MDX4953190.1"/>
    <property type="molecule type" value="Genomic_DNA"/>
</dbReference>
<dbReference type="RefSeq" id="WP_319072576.1">
    <property type="nucleotide sequence ID" value="NZ_JAWWMZ010000002.1"/>
</dbReference>
<gene>
    <name evidence="4" type="ORF">SGN30_07105</name>
</gene>
<feature type="domain" description="HTH marR-type" evidence="2">
    <location>
        <begin position="5"/>
        <end position="143"/>
    </location>
</feature>
<dbReference type="InterPro" id="IPR036388">
    <property type="entry name" value="WH-like_DNA-bd_sf"/>
</dbReference>
<dbReference type="SUPFAM" id="SSF55729">
    <property type="entry name" value="Acyl-CoA N-acyltransferases (Nat)"/>
    <property type="match status" value="1"/>
</dbReference>
<reference evidence="4" key="1">
    <citation type="submission" date="2023-11" db="EMBL/GenBank/DDBJ databases">
        <title>Identification and selenium tolerance of Delftia acidovorans R3-25.</title>
        <authorList>
            <person name="Zhang S."/>
            <person name="Liu Y."/>
            <person name="Guo Y."/>
        </authorList>
    </citation>
    <scope>NUCLEOTIDE SEQUENCE</scope>
    <source>
        <strain evidence="4">R3-25</strain>
    </source>
</reference>
<dbReference type="PANTHER" id="PTHR13947:SF37">
    <property type="entry name" value="LD18367P"/>
    <property type="match status" value="1"/>
</dbReference>
<accession>A0AAJ2V824</accession>
<comment type="caution">
    <text evidence="4">The sequence shown here is derived from an EMBL/GenBank/DDBJ whole genome shotgun (WGS) entry which is preliminary data.</text>
</comment>
<evidence type="ECO:0000259" key="3">
    <source>
        <dbReference type="PROSITE" id="PS51186"/>
    </source>
</evidence>
<dbReference type="CDD" id="cd00090">
    <property type="entry name" value="HTH_ARSR"/>
    <property type="match status" value="1"/>
</dbReference>
<proteinExistence type="predicted"/>
<dbReference type="InterPro" id="IPR000835">
    <property type="entry name" value="HTH_MarR-typ"/>
</dbReference>
<organism evidence="4 5">
    <name type="scientific">Delftia acidovorans</name>
    <name type="common">Pseudomonas acidovorans</name>
    <name type="synonym">Comamonas acidovorans</name>
    <dbReference type="NCBI Taxonomy" id="80866"/>
    <lineage>
        <taxon>Bacteria</taxon>
        <taxon>Pseudomonadati</taxon>
        <taxon>Pseudomonadota</taxon>
        <taxon>Betaproteobacteria</taxon>
        <taxon>Burkholderiales</taxon>
        <taxon>Comamonadaceae</taxon>
        <taxon>Delftia</taxon>
    </lineage>
</organism>
<dbReference type="InterPro" id="IPR036390">
    <property type="entry name" value="WH_DNA-bd_sf"/>
</dbReference>
<dbReference type="PROSITE" id="PS50995">
    <property type="entry name" value="HTH_MARR_2"/>
    <property type="match status" value="1"/>
</dbReference>
<dbReference type="SMART" id="SM00347">
    <property type="entry name" value="HTH_MARR"/>
    <property type="match status" value="1"/>
</dbReference>
<dbReference type="PRINTS" id="PR00598">
    <property type="entry name" value="HTHMARR"/>
</dbReference>
<dbReference type="CDD" id="cd04301">
    <property type="entry name" value="NAT_SF"/>
    <property type="match status" value="1"/>
</dbReference>
<name>A0AAJ2V824_DELAC</name>
<evidence type="ECO:0000259" key="2">
    <source>
        <dbReference type="PROSITE" id="PS50995"/>
    </source>
</evidence>
<sequence length="337" mass="36892">MPQHDLSLVDGIRAASRQMVRELGFMQATLAATDYPPSAVHAILEIGAQGRMAASQLAQVLGLEKSSVSRMVRKLVEAGELKEAADGEDGRVKQLALTAKGRRTLAAIEAFGRQQVTAALDRMQAPQQQAVAQGLALYARALQAHRQEEPLPQPQPVPVPAQMQVLPGYRPGCLGRIVDMHARFYARHAGFGVFFESRVASGLAEFAGRLDKPCNQLWTALDGDRIVGSVAIDGEDLGKHPEDRQAHLRWFILEDGLRGAGTGRQLLQQALAFCDQQAFEATQLWTFRGLDAARRLYESSGFTLAEEWPGQQWGKTVIEQRFVRPRPAVAAWAGQAP</sequence>
<keyword evidence="1" id="KW-0808">Transferase</keyword>
<dbReference type="AlphaFoldDB" id="A0AAJ2V824"/>
<dbReference type="Pfam" id="PF00583">
    <property type="entry name" value="Acetyltransf_1"/>
    <property type="match status" value="1"/>
</dbReference>
<dbReference type="Pfam" id="PF12802">
    <property type="entry name" value="MarR_2"/>
    <property type="match status" value="1"/>
</dbReference>
<dbReference type="InterPro" id="IPR050769">
    <property type="entry name" value="NAT_camello-type"/>
</dbReference>
<evidence type="ECO:0000313" key="4">
    <source>
        <dbReference type="EMBL" id="MDX4953190.1"/>
    </source>
</evidence>
<dbReference type="InterPro" id="IPR011991">
    <property type="entry name" value="ArsR-like_HTH"/>
</dbReference>
<dbReference type="PROSITE" id="PS51186">
    <property type="entry name" value="GNAT"/>
    <property type="match status" value="1"/>
</dbReference>
<dbReference type="InterPro" id="IPR016181">
    <property type="entry name" value="Acyl_CoA_acyltransferase"/>
</dbReference>
<dbReference type="GO" id="GO:0003700">
    <property type="term" value="F:DNA-binding transcription factor activity"/>
    <property type="evidence" value="ECO:0007669"/>
    <property type="project" value="InterPro"/>
</dbReference>
<dbReference type="GO" id="GO:0008080">
    <property type="term" value="F:N-acetyltransferase activity"/>
    <property type="evidence" value="ECO:0007669"/>
    <property type="project" value="InterPro"/>
</dbReference>
<protein>
    <submittedName>
        <fullName evidence="4">Helix-turn-helix domain-containing GNAT family N-acetyltransferase</fullName>
    </submittedName>
</protein>
<dbReference type="Gene3D" id="3.40.630.30">
    <property type="match status" value="1"/>
</dbReference>
<dbReference type="SUPFAM" id="SSF46785">
    <property type="entry name" value="Winged helix' DNA-binding domain"/>
    <property type="match status" value="1"/>
</dbReference>
<evidence type="ECO:0000256" key="1">
    <source>
        <dbReference type="ARBA" id="ARBA00022679"/>
    </source>
</evidence>
<dbReference type="Proteomes" id="UP001287445">
    <property type="component" value="Unassembled WGS sequence"/>
</dbReference>
<dbReference type="Gene3D" id="1.10.10.10">
    <property type="entry name" value="Winged helix-like DNA-binding domain superfamily/Winged helix DNA-binding domain"/>
    <property type="match status" value="1"/>
</dbReference>
<feature type="domain" description="N-acetyltransferase" evidence="3">
    <location>
        <begin position="164"/>
        <end position="324"/>
    </location>
</feature>
<dbReference type="PANTHER" id="PTHR13947">
    <property type="entry name" value="GNAT FAMILY N-ACETYLTRANSFERASE"/>
    <property type="match status" value="1"/>
</dbReference>
<evidence type="ECO:0000313" key="5">
    <source>
        <dbReference type="Proteomes" id="UP001287445"/>
    </source>
</evidence>
<dbReference type="InterPro" id="IPR000182">
    <property type="entry name" value="GNAT_dom"/>
</dbReference>